<organism evidence="1 2">
    <name type="scientific">Dreissena polymorpha</name>
    <name type="common">Zebra mussel</name>
    <name type="synonym">Mytilus polymorpha</name>
    <dbReference type="NCBI Taxonomy" id="45954"/>
    <lineage>
        <taxon>Eukaryota</taxon>
        <taxon>Metazoa</taxon>
        <taxon>Spiralia</taxon>
        <taxon>Lophotrochozoa</taxon>
        <taxon>Mollusca</taxon>
        <taxon>Bivalvia</taxon>
        <taxon>Autobranchia</taxon>
        <taxon>Heteroconchia</taxon>
        <taxon>Euheterodonta</taxon>
        <taxon>Imparidentia</taxon>
        <taxon>Neoheterodontei</taxon>
        <taxon>Myida</taxon>
        <taxon>Dreissenoidea</taxon>
        <taxon>Dreissenidae</taxon>
        <taxon>Dreissena</taxon>
    </lineage>
</organism>
<reference evidence="1" key="1">
    <citation type="journal article" date="2019" name="bioRxiv">
        <title>The Genome of the Zebra Mussel, Dreissena polymorpha: A Resource for Invasive Species Research.</title>
        <authorList>
            <person name="McCartney M.A."/>
            <person name="Auch B."/>
            <person name="Kono T."/>
            <person name="Mallez S."/>
            <person name="Zhang Y."/>
            <person name="Obille A."/>
            <person name="Becker A."/>
            <person name="Abrahante J.E."/>
            <person name="Garbe J."/>
            <person name="Badalamenti J.P."/>
            <person name="Herman A."/>
            <person name="Mangelson H."/>
            <person name="Liachko I."/>
            <person name="Sullivan S."/>
            <person name="Sone E.D."/>
            <person name="Koren S."/>
            <person name="Silverstein K.A.T."/>
            <person name="Beckman K.B."/>
            <person name="Gohl D.M."/>
        </authorList>
    </citation>
    <scope>NUCLEOTIDE SEQUENCE</scope>
    <source>
        <strain evidence="1">Duluth1</strain>
        <tissue evidence="1">Whole animal</tissue>
    </source>
</reference>
<proteinExistence type="predicted"/>
<evidence type="ECO:0000313" key="2">
    <source>
        <dbReference type="Proteomes" id="UP000828390"/>
    </source>
</evidence>
<sequence length="160" mass="18157">MFGHLGPLFQQTRTIVDIIQDIIKINVLTKFHEDWTINVIFRSLTRNNSPPSGCNVFQPTTNILTKSEINVASRVKNAPSPSGHVFQPTGTIRQNKYRTINVGSRMLTWKNSAFWPYMIGPKLSKFYEDQTSNVASRLLTRQMLTTHNAPQTKGDHKSSP</sequence>
<accession>A0A9D4BVQ2</accession>
<dbReference type="AlphaFoldDB" id="A0A9D4BVQ2"/>
<dbReference type="Proteomes" id="UP000828390">
    <property type="component" value="Unassembled WGS sequence"/>
</dbReference>
<dbReference type="EMBL" id="JAIWYP010000014">
    <property type="protein sequence ID" value="KAH3711017.1"/>
    <property type="molecule type" value="Genomic_DNA"/>
</dbReference>
<protein>
    <submittedName>
        <fullName evidence="1">Uncharacterized protein</fullName>
    </submittedName>
</protein>
<comment type="caution">
    <text evidence="1">The sequence shown here is derived from an EMBL/GenBank/DDBJ whole genome shotgun (WGS) entry which is preliminary data.</text>
</comment>
<evidence type="ECO:0000313" key="1">
    <source>
        <dbReference type="EMBL" id="KAH3711017.1"/>
    </source>
</evidence>
<name>A0A9D4BVQ2_DREPO</name>
<gene>
    <name evidence="1" type="ORF">DPMN_070516</name>
</gene>
<keyword evidence="2" id="KW-1185">Reference proteome</keyword>
<reference evidence="1" key="2">
    <citation type="submission" date="2020-11" db="EMBL/GenBank/DDBJ databases">
        <authorList>
            <person name="McCartney M.A."/>
            <person name="Auch B."/>
            <person name="Kono T."/>
            <person name="Mallez S."/>
            <person name="Becker A."/>
            <person name="Gohl D.M."/>
            <person name="Silverstein K.A.T."/>
            <person name="Koren S."/>
            <person name="Bechman K.B."/>
            <person name="Herman A."/>
            <person name="Abrahante J.E."/>
            <person name="Garbe J."/>
        </authorList>
    </citation>
    <scope>NUCLEOTIDE SEQUENCE</scope>
    <source>
        <strain evidence="1">Duluth1</strain>
        <tissue evidence="1">Whole animal</tissue>
    </source>
</reference>